<protein>
    <submittedName>
        <fullName evidence="1">Uncharacterized protein</fullName>
    </submittedName>
</protein>
<evidence type="ECO:0000313" key="1">
    <source>
        <dbReference type="EMBL" id="KAH9299815.1"/>
    </source>
</evidence>
<gene>
    <name evidence="1" type="ORF">KI387_031497</name>
</gene>
<dbReference type="Proteomes" id="UP000824469">
    <property type="component" value="Unassembled WGS sequence"/>
</dbReference>
<accession>A0AA38FF79</accession>
<feature type="non-terminal residue" evidence="1">
    <location>
        <position position="1"/>
    </location>
</feature>
<evidence type="ECO:0000313" key="2">
    <source>
        <dbReference type="Proteomes" id="UP000824469"/>
    </source>
</evidence>
<sequence>IKNEETVDEMVYPFKDDDEPPKEVDLTLPTDSTQMEDASKMLVEETISVNIGSEEEPRMIKLGP</sequence>
<dbReference type="AlphaFoldDB" id="A0AA38FF79"/>
<reference evidence="1 2" key="1">
    <citation type="journal article" date="2021" name="Nat. Plants">
        <title>The Taxus genome provides insights into paclitaxel biosynthesis.</title>
        <authorList>
            <person name="Xiong X."/>
            <person name="Gou J."/>
            <person name="Liao Q."/>
            <person name="Li Y."/>
            <person name="Zhou Q."/>
            <person name="Bi G."/>
            <person name="Li C."/>
            <person name="Du R."/>
            <person name="Wang X."/>
            <person name="Sun T."/>
            <person name="Guo L."/>
            <person name="Liang H."/>
            <person name="Lu P."/>
            <person name="Wu Y."/>
            <person name="Zhang Z."/>
            <person name="Ro D.K."/>
            <person name="Shang Y."/>
            <person name="Huang S."/>
            <person name="Yan J."/>
        </authorList>
    </citation>
    <scope>NUCLEOTIDE SEQUENCE [LARGE SCALE GENOMIC DNA]</scope>
    <source>
        <strain evidence="1">Ta-2019</strain>
    </source>
</reference>
<name>A0AA38FF79_TAXCH</name>
<proteinExistence type="predicted"/>
<organism evidence="1 2">
    <name type="scientific">Taxus chinensis</name>
    <name type="common">Chinese yew</name>
    <name type="synonym">Taxus wallichiana var. chinensis</name>
    <dbReference type="NCBI Taxonomy" id="29808"/>
    <lineage>
        <taxon>Eukaryota</taxon>
        <taxon>Viridiplantae</taxon>
        <taxon>Streptophyta</taxon>
        <taxon>Embryophyta</taxon>
        <taxon>Tracheophyta</taxon>
        <taxon>Spermatophyta</taxon>
        <taxon>Pinopsida</taxon>
        <taxon>Pinidae</taxon>
        <taxon>Conifers II</taxon>
        <taxon>Cupressales</taxon>
        <taxon>Taxaceae</taxon>
        <taxon>Taxus</taxon>
    </lineage>
</organism>
<comment type="caution">
    <text evidence="1">The sequence shown here is derived from an EMBL/GenBank/DDBJ whole genome shotgun (WGS) entry which is preliminary data.</text>
</comment>
<feature type="non-terminal residue" evidence="1">
    <location>
        <position position="64"/>
    </location>
</feature>
<dbReference type="EMBL" id="JAHRHJ020000010">
    <property type="protein sequence ID" value="KAH9299815.1"/>
    <property type="molecule type" value="Genomic_DNA"/>
</dbReference>
<keyword evidence="2" id="KW-1185">Reference proteome</keyword>